<dbReference type="InterPro" id="IPR001487">
    <property type="entry name" value="Bromodomain"/>
</dbReference>
<evidence type="ECO:0000256" key="1">
    <source>
        <dbReference type="ARBA" id="ARBA00023117"/>
    </source>
</evidence>
<accession>A0ABQ8CVD2</accession>
<dbReference type="PANTHER" id="PTHR13900:SF0">
    <property type="entry name" value="TRANSCRIPTION INITIATION FACTOR TFIID SUBUNIT 1"/>
    <property type="match status" value="1"/>
</dbReference>
<comment type="caution">
    <text evidence="4">The sequence shown here is derived from an EMBL/GenBank/DDBJ whole genome shotgun (WGS) entry which is preliminary data.</text>
</comment>
<dbReference type="PROSITE" id="PS50014">
    <property type="entry name" value="BROMODOMAIN_2"/>
    <property type="match status" value="1"/>
</dbReference>
<proteinExistence type="predicted"/>
<evidence type="ECO:0000313" key="5">
    <source>
        <dbReference type="Proteomes" id="UP000824890"/>
    </source>
</evidence>
<name>A0ABQ8CVD2_BRANA</name>
<keyword evidence="5" id="KW-1185">Reference proteome</keyword>
<dbReference type="SMART" id="SM00297">
    <property type="entry name" value="BROMO"/>
    <property type="match status" value="1"/>
</dbReference>
<dbReference type="EMBL" id="JAGKQM010000006">
    <property type="protein sequence ID" value="KAH0920767.1"/>
    <property type="molecule type" value="Genomic_DNA"/>
</dbReference>
<dbReference type="InterPro" id="IPR040240">
    <property type="entry name" value="TAF1"/>
</dbReference>
<dbReference type="InterPro" id="IPR036427">
    <property type="entry name" value="Bromodomain-like_sf"/>
</dbReference>
<evidence type="ECO:0000256" key="2">
    <source>
        <dbReference type="PROSITE-ProRule" id="PRU00035"/>
    </source>
</evidence>
<evidence type="ECO:0000259" key="3">
    <source>
        <dbReference type="PROSITE" id="PS50014"/>
    </source>
</evidence>
<dbReference type="Pfam" id="PF00439">
    <property type="entry name" value="Bromodomain"/>
    <property type="match status" value="1"/>
</dbReference>
<dbReference type="PANTHER" id="PTHR13900">
    <property type="entry name" value="TRANSCRIPTION INITIATION FACTOR TFIID"/>
    <property type="match status" value="1"/>
</dbReference>
<feature type="domain" description="Bromo" evidence="3">
    <location>
        <begin position="91"/>
        <end position="141"/>
    </location>
</feature>
<gene>
    <name evidence="4" type="ORF">HID58_020785</name>
</gene>
<dbReference type="Proteomes" id="UP000824890">
    <property type="component" value="Unassembled WGS sequence"/>
</dbReference>
<keyword evidence="1 2" id="KW-0103">Bromodomain</keyword>
<sequence>MKVKFSPVRNNNDRRGRNVRSRYVSDFEINGADYAPQPKRRKKGEVRLLFAVHVRWASKHLGNHSGHTKTQRRSVRALLETGFEEGCSRLYFDIVKRPMDLSTIRDKVRKIEYRNREQFRHDVWQIQLNAHLYNNNGRNPGIQPLADQLLEICDYLLEDYGDQLAEAEKGIDR</sequence>
<evidence type="ECO:0000313" key="4">
    <source>
        <dbReference type="EMBL" id="KAH0920767.1"/>
    </source>
</evidence>
<protein>
    <recommendedName>
        <fullName evidence="3">Bromo domain-containing protein</fullName>
    </recommendedName>
</protein>
<organism evidence="4 5">
    <name type="scientific">Brassica napus</name>
    <name type="common">Rape</name>
    <dbReference type="NCBI Taxonomy" id="3708"/>
    <lineage>
        <taxon>Eukaryota</taxon>
        <taxon>Viridiplantae</taxon>
        <taxon>Streptophyta</taxon>
        <taxon>Embryophyta</taxon>
        <taxon>Tracheophyta</taxon>
        <taxon>Spermatophyta</taxon>
        <taxon>Magnoliopsida</taxon>
        <taxon>eudicotyledons</taxon>
        <taxon>Gunneridae</taxon>
        <taxon>Pentapetalae</taxon>
        <taxon>rosids</taxon>
        <taxon>malvids</taxon>
        <taxon>Brassicales</taxon>
        <taxon>Brassicaceae</taxon>
        <taxon>Brassiceae</taxon>
        <taxon>Brassica</taxon>
    </lineage>
</organism>
<dbReference type="Gene3D" id="1.20.920.10">
    <property type="entry name" value="Bromodomain-like"/>
    <property type="match status" value="1"/>
</dbReference>
<dbReference type="PRINTS" id="PR00503">
    <property type="entry name" value="BROMODOMAIN"/>
</dbReference>
<dbReference type="SUPFAM" id="SSF47370">
    <property type="entry name" value="Bromodomain"/>
    <property type="match status" value="1"/>
</dbReference>
<reference evidence="4 5" key="1">
    <citation type="submission" date="2021-05" db="EMBL/GenBank/DDBJ databases">
        <title>Genome Assembly of Synthetic Allotetraploid Brassica napus Reveals Homoeologous Exchanges between Subgenomes.</title>
        <authorList>
            <person name="Davis J.T."/>
        </authorList>
    </citation>
    <scope>NUCLEOTIDE SEQUENCE [LARGE SCALE GENOMIC DNA]</scope>
    <source>
        <strain evidence="5">cv. Da-Ae</strain>
        <tissue evidence="4">Seedling</tissue>
    </source>
</reference>